<feature type="transmembrane region" description="Helical" evidence="6">
    <location>
        <begin position="498"/>
        <end position="518"/>
    </location>
</feature>
<dbReference type="Gene3D" id="1.20.1250.20">
    <property type="entry name" value="MFS general substrate transporter like domains"/>
    <property type="match status" value="1"/>
</dbReference>
<feature type="transmembrane region" description="Helical" evidence="6">
    <location>
        <begin position="346"/>
        <end position="365"/>
    </location>
</feature>
<evidence type="ECO:0000256" key="3">
    <source>
        <dbReference type="ARBA" id="ARBA00022692"/>
    </source>
</evidence>
<dbReference type="Proteomes" id="UP001216899">
    <property type="component" value="Chromosome"/>
</dbReference>
<name>A0ABY7UVM1_9RHOB</name>
<dbReference type="RefSeq" id="WP_273743600.1">
    <property type="nucleotide sequence ID" value="NZ_CP117466.1"/>
</dbReference>
<feature type="transmembrane region" description="Helical" evidence="6">
    <location>
        <begin position="88"/>
        <end position="107"/>
    </location>
</feature>
<dbReference type="PANTHER" id="PTHR42718">
    <property type="entry name" value="MAJOR FACILITATOR SUPERFAMILY MULTIDRUG TRANSPORTER MFSC"/>
    <property type="match status" value="1"/>
</dbReference>
<feature type="transmembrane region" description="Helical" evidence="6">
    <location>
        <begin position="405"/>
        <end position="427"/>
    </location>
</feature>
<evidence type="ECO:0000256" key="6">
    <source>
        <dbReference type="SAM" id="Phobius"/>
    </source>
</evidence>
<dbReference type="PANTHER" id="PTHR42718:SF9">
    <property type="entry name" value="MAJOR FACILITATOR SUPERFAMILY MULTIDRUG TRANSPORTER MFSC"/>
    <property type="match status" value="1"/>
</dbReference>
<evidence type="ECO:0000256" key="2">
    <source>
        <dbReference type="ARBA" id="ARBA00022448"/>
    </source>
</evidence>
<evidence type="ECO:0000256" key="1">
    <source>
        <dbReference type="ARBA" id="ARBA00004141"/>
    </source>
</evidence>
<keyword evidence="3 6" id="KW-0812">Transmembrane</keyword>
<keyword evidence="8" id="KW-1185">Reference proteome</keyword>
<sequence length="535" mass="56036">MSAPAAPPPPHPPLPGLQAVAYMLAATVIGLSQGLQQGFVSTSLPQLAGDLGITTTSAAWLLAVYMIPRAALPVLLIKIRTQYGLRRFAELGIILYALVALASLWAVDFRSALVLQFLAGAAAAPLSTLAFLYMLEPLSPQAKMTLGLPLAMTVLMTGPTLARVVGPYLIGDGGMTAVHVTGLGMALVSLMLVFCLPLRPIPRQKVIEPLDFASFVLIGAGFGGLIVAFVMGPIYNWTDVAWIGWLLAGAALSLTLAVVVELNRTDPLLDIRWLASPAILHLTGTLFLFRLILSEQSAGAPRMFQVLGVAPQQMTVLFAVIALASLMGALACIAWMRPTRVAQFHLAALLLIAAGAWLDSGAGVLTRPAQMVVSQALIGFAAMLFMPPAMMAGLLSALAKGPQYILSFVIVFISTQSLGGVLGSGLFNTFTTRREALHLQDLSVQLTATDPATVATLAGRAAMLAAQIPDAAARRAQAATDLGQQVAAQAWVSAYADAYALTALAALLAAAVLLLHLLRDVMARRAAVQNTGTTP</sequence>
<evidence type="ECO:0000313" key="7">
    <source>
        <dbReference type="EMBL" id="WDA12838.1"/>
    </source>
</evidence>
<feature type="transmembrane region" description="Helical" evidence="6">
    <location>
        <begin position="241"/>
        <end position="262"/>
    </location>
</feature>
<feature type="transmembrane region" description="Helical" evidence="6">
    <location>
        <begin position="377"/>
        <end position="398"/>
    </location>
</feature>
<proteinExistence type="predicted"/>
<feature type="transmembrane region" description="Helical" evidence="6">
    <location>
        <begin position="274"/>
        <end position="293"/>
    </location>
</feature>
<feature type="transmembrane region" description="Helical" evidence="6">
    <location>
        <begin position="57"/>
        <end position="76"/>
    </location>
</feature>
<organism evidence="7 8">
    <name type="scientific">Paracoccus marcusii</name>
    <dbReference type="NCBI Taxonomy" id="59779"/>
    <lineage>
        <taxon>Bacteria</taxon>
        <taxon>Pseudomonadati</taxon>
        <taxon>Pseudomonadota</taxon>
        <taxon>Alphaproteobacteria</taxon>
        <taxon>Rhodobacterales</taxon>
        <taxon>Paracoccaceae</taxon>
        <taxon>Paracoccus</taxon>
    </lineage>
</organism>
<dbReference type="EMBL" id="CP117466">
    <property type="protein sequence ID" value="WDA12838.1"/>
    <property type="molecule type" value="Genomic_DNA"/>
</dbReference>
<feature type="transmembrane region" description="Helical" evidence="6">
    <location>
        <begin position="113"/>
        <end position="135"/>
    </location>
</feature>
<keyword evidence="2" id="KW-0813">Transport</keyword>
<keyword evidence="4 6" id="KW-1133">Transmembrane helix</keyword>
<feature type="transmembrane region" description="Helical" evidence="6">
    <location>
        <begin position="210"/>
        <end position="235"/>
    </location>
</feature>
<dbReference type="InterPro" id="IPR036259">
    <property type="entry name" value="MFS_trans_sf"/>
</dbReference>
<accession>A0ABY7UVM1</accession>
<evidence type="ECO:0000313" key="8">
    <source>
        <dbReference type="Proteomes" id="UP001216899"/>
    </source>
</evidence>
<gene>
    <name evidence="7" type="ORF">PRL19_00795</name>
</gene>
<feature type="transmembrane region" description="Helical" evidence="6">
    <location>
        <begin position="313"/>
        <end position="334"/>
    </location>
</feature>
<feature type="transmembrane region" description="Helical" evidence="6">
    <location>
        <begin position="147"/>
        <end position="170"/>
    </location>
</feature>
<keyword evidence="5 6" id="KW-0472">Membrane</keyword>
<protein>
    <submittedName>
        <fullName evidence="7">MFS transporter</fullName>
    </submittedName>
</protein>
<comment type="subcellular location">
    <subcellularLocation>
        <location evidence="1">Membrane</location>
        <topology evidence="1">Multi-pass membrane protein</topology>
    </subcellularLocation>
</comment>
<evidence type="ECO:0000256" key="5">
    <source>
        <dbReference type="ARBA" id="ARBA00023136"/>
    </source>
</evidence>
<evidence type="ECO:0000256" key="4">
    <source>
        <dbReference type="ARBA" id="ARBA00022989"/>
    </source>
</evidence>
<dbReference type="SUPFAM" id="SSF103473">
    <property type="entry name" value="MFS general substrate transporter"/>
    <property type="match status" value="1"/>
</dbReference>
<reference evidence="7 8" key="1">
    <citation type="submission" date="2023-02" db="EMBL/GenBank/DDBJ databases">
        <title>Whole genome sequenc of Paracoccus marcusii MBLB0836.</title>
        <authorList>
            <person name="Seo M.-J."/>
            <person name="Cho E.-S."/>
            <person name="Hwang C.Y."/>
        </authorList>
    </citation>
    <scope>NUCLEOTIDE SEQUENCE [LARGE SCALE GENOMIC DNA]</scope>
    <source>
        <strain evidence="7 8">MBLB0836</strain>
    </source>
</reference>
<feature type="transmembrane region" description="Helical" evidence="6">
    <location>
        <begin position="176"/>
        <end position="198"/>
    </location>
</feature>